<name>A0AAV6XSM9_9LAMI</name>
<comment type="caution">
    <text evidence="2">The sequence shown here is derived from an EMBL/GenBank/DDBJ whole genome shotgun (WGS) entry which is preliminary data.</text>
</comment>
<dbReference type="InterPro" id="IPR039316">
    <property type="entry name" value="CLE25/26"/>
</dbReference>
<protein>
    <recommendedName>
        <fullName evidence="4">CLAVATA3/ESR (CLE)-related protein 25</fullName>
    </recommendedName>
</protein>
<evidence type="ECO:0008006" key="4">
    <source>
        <dbReference type="Google" id="ProtNLM"/>
    </source>
</evidence>
<sequence>MRSSRELLKVILRLLLLLGVVWLLIIGAAENNIGNGRKMKSGNMEINQIGREKHRAVSKFDDLNFTNKRRVPNGPDPIHNRRAGNSHRPPGRPS</sequence>
<organism evidence="2 3">
    <name type="scientific">Buddleja alternifolia</name>
    <dbReference type="NCBI Taxonomy" id="168488"/>
    <lineage>
        <taxon>Eukaryota</taxon>
        <taxon>Viridiplantae</taxon>
        <taxon>Streptophyta</taxon>
        <taxon>Embryophyta</taxon>
        <taxon>Tracheophyta</taxon>
        <taxon>Spermatophyta</taxon>
        <taxon>Magnoliopsida</taxon>
        <taxon>eudicotyledons</taxon>
        <taxon>Gunneridae</taxon>
        <taxon>Pentapetalae</taxon>
        <taxon>asterids</taxon>
        <taxon>lamiids</taxon>
        <taxon>Lamiales</taxon>
        <taxon>Scrophulariaceae</taxon>
        <taxon>Buddlejeae</taxon>
        <taxon>Buddleja</taxon>
    </lineage>
</organism>
<accession>A0AAV6XSM9</accession>
<keyword evidence="3" id="KW-1185">Reference proteome</keyword>
<dbReference type="PANTHER" id="PTHR34277">
    <property type="entry name" value="CLAVATA3/ESR (CLE)-RELATED PROTEIN 26"/>
    <property type="match status" value="1"/>
</dbReference>
<gene>
    <name evidence="2" type="ORF">BUALT_Bualt05G0153400</name>
</gene>
<dbReference type="PANTHER" id="PTHR34277:SF2">
    <property type="entry name" value="CLAVATA3_ESR (CLE)-RELATED PROTEIN 26"/>
    <property type="match status" value="1"/>
</dbReference>
<proteinExistence type="predicted"/>
<dbReference type="Proteomes" id="UP000826271">
    <property type="component" value="Unassembled WGS sequence"/>
</dbReference>
<reference evidence="2" key="1">
    <citation type="submission" date="2019-10" db="EMBL/GenBank/DDBJ databases">
        <authorList>
            <person name="Zhang R."/>
            <person name="Pan Y."/>
            <person name="Wang J."/>
            <person name="Ma R."/>
            <person name="Yu S."/>
        </authorList>
    </citation>
    <scope>NUCLEOTIDE SEQUENCE</scope>
    <source>
        <strain evidence="2">LA-IB0</strain>
        <tissue evidence="2">Leaf</tissue>
    </source>
</reference>
<dbReference type="AlphaFoldDB" id="A0AAV6XSM9"/>
<evidence type="ECO:0000313" key="3">
    <source>
        <dbReference type="Proteomes" id="UP000826271"/>
    </source>
</evidence>
<dbReference type="EMBL" id="WHWC01000005">
    <property type="protein sequence ID" value="KAG8383137.1"/>
    <property type="molecule type" value="Genomic_DNA"/>
</dbReference>
<feature type="region of interest" description="Disordered" evidence="1">
    <location>
        <begin position="57"/>
        <end position="94"/>
    </location>
</feature>
<evidence type="ECO:0000313" key="2">
    <source>
        <dbReference type="EMBL" id="KAG8383137.1"/>
    </source>
</evidence>
<evidence type="ECO:0000256" key="1">
    <source>
        <dbReference type="SAM" id="MobiDB-lite"/>
    </source>
</evidence>